<evidence type="ECO:0000313" key="2">
    <source>
        <dbReference type="EMBL" id="MDG6193106.1"/>
    </source>
</evidence>
<evidence type="ECO:0000259" key="1">
    <source>
        <dbReference type="PROSITE" id="PS50943"/>
    </source>
</evidence>
<dbReference type="Gene3D" id="1.10.260.40">
    <property type="entry name" value="lambda repressor-like DNA-binding domains"/>
    <property type="match status" value="1"/>
</dbReference>
<accession>A0A9X4P4R6</accession>
<dbReference type="InterPro" id="IPR003491">
    <property type="entry name" value="REP-like_C"/>
</dbReference>
<dbReference type="Pfam" id="PF01381">
    <property type="entry name" value="HTH_3"/>
    <property type="match status" value="1"/>
</dbReference>
<dbReference type="EMBL" id="JAMWGI010000001">
    <property type="protein sequence ID" value="MDG6193106.1"/>
    <property type="molecule type" value="Genomic_DNA"/>
</dbReference>
<dbReference type="SMART" id="SM00530">
    <property type="entry name" value="HTH_XRE"/>
    <property type="match status" value="1"/>
</dbReference>
<gene>
    <name evidence="2" type="ORF">NF708_03680</name>
</gene>
<dbReference type="InterPro" id="IPR001387">
    <property type="entry name" value="Cro/C1-type_HTH"/>
</dbReference>
<protein>
    <submittedName>
        <fullName evidence="2">XRE family transcriptional regulator</fullName>
    </submittedName>
</protein>
<dbReference type="Pfam" id="PF18106">
    <property type="entry name" value="Rol_Rep_N"/>
    <property type="match status" value="1"/>
</dbReference>
<dbReference type="Proteomes" id="UP001153203">
    <property type="component" value="Unassembled WGS sequence"/>
</dbReference>
<comment type="caution">
    <text evidence="2">The sequence shown here is derived from an EMBL/GenBank/DDBJ whole genome shotgun (WGS) entry which is preliminary data.</text>
</comment>
<dbReference type="AlphaFoldDB" id="A0A9X4P4R6"/>
<reference evidence="2" key="1">
    <citation type="submission" date="2022-06" db="EMBL/GenBank/DDBJ databases">
        <title>Lactococcus from bovine mastitis in China.</title>
        <authorList>
            <person name="Lin Y."/>
            <person name="Han B."/>
        </authorList>
    </citation>
    <scope>NUCLEOTIDE SEQUENCE</scope>
    <source>
        <strain evidence="2">Hebei-B-39</strain>
    </source>
</reference>
<dbReference type="RefSeq" id="WP_279362775.1">
    <property type="nucleotide sequence ID" value="NZ_JAMWGA010000001.1"/>
</dbReference>
<feature type="domain" description="HTH cro/C1-type" evidence="1">
    <location>
        <begin position="3"/>
        <end position="44"/>
    </location>
</feature>
<organism evidence="2 3">
    <name type="scientific">Lactococcus formosensis</name>
    <dbReference type="NCBI Taxonomy" id="1281486"/>
    <lineage>
        <taxon>Bacteria</taxon>
        <taxon>Bacillati</taxon>
        <taxon>Bacillota</taxon>
        <taxon>Bacilli</taxon>
        <taxon>Lactobacillales</taxon>
        <taxon>Streptococcaceae</taxon>
        <taxon>Lactococcus</taxon>
    </lineage>
</organism>
<dbReference type="InterPro" id="IPR040819">
    <property type="entry name" value="Rol_Rep_N"/>
</dbReference>
<dbReference type="Pfam" id="PF02486">
    <property type="entry name" value="Rep_trans"/>
    <property type="match status" value="1"/>
</dbReference>
<dbReference type="CDD" id="cd00093">
    <property type="entry name" value="HTH_XRE"/>
    <property type="match status" value="1"/>
</dbReference>
<dbReference type="PROSITE" id="PS50943">
    <property type="entry name" value="HTH_CROC1"/>
    <property type="match status" value="1"/>
</dbReference>
<evidence type="ECO:0000313" key="3">
    <source>
        <dbReference type="Proteomes" id="UP001153203"/>
    </source>
</evidence>
<proteinExistence type="predicted"/>
<sequence>MNLKHIRQTQGLSQKMMAEYLGISKSYLAQLKNGSRPITDRLRQKIKAQMAENQAEKSALICTIDWVSLHFKTLAAADLVETILGLDLDQCYLEDYGRYRYPLYFRYGNINIYVDPKDKNQGVTIECSGMGCRELEVLLVSQGRDWYALFNDCLLYENQNLQEEGKSFNVTRLDLALDEIYSETGNYDLRAFQSRLEQGLVRTRKRSYQVLTGADLGTEEANHKGLTIYIGSRKSPLYFRFYQKDAERAKAEGISQADVHQIYGYKNRLELVLRKGQADSFVRAYVADYFDMSERAIQLINANIQVYADHEGHLDTDWYSLLGLKDSYSFRMQPRQVSLEKIWRWAEKAVLPTHALPKNHG</sequence>
<dbReference type="GO" id="GO:0003677">
    <property type="term" value="F:DNA binding"/>
    <property type="evidence" value="ECO:0007669"/>
    <property type="project" value="InterPro"/>
</dbReference>
<name>A0A9X4P4R6_9LACT</name>
<dbReference type="InterPro" id="IPR010982">
    <property type="entry name" value="Lambda_DNA-bd_dom_sf"/>
</dbReference>
<dbReference type="SUPFAM" id="SSF47413">
    <property type="entry name" value="lambda repressor-like DNA-binding domains"/>
    <property type="match status" value="1"/>
</dbReference>